<dbReference type="RefSeq" id="WP_065397270.1">
    <property type="nucleotide sequence ID" value="NZ_JAKYXE010000005.1"/>
</dbReference>
<evidence type="ECO:0000256" key="1">
    <source>
        <dbReference type="SAM" id="SignalP"/>
    </source>
</evidence>
<gene>
    <name evidence="2" type="ORF">BBI00_02405</name>
</gene>
<evidence type="ECO:0000313" key="3">
    <source>
        <dbReference type="Proteomes" id="UP000093432"/>
    </source>
</evidence>
<evidence type="ECO:0000313" key="2">
    <source>
        <dbReference type="EMBL" id="OCA73261.1"/>
    </source>
</evidence>
<proteinExistence type="predicted"/>
<sequence>MKTKIYSLLFACATLPLLSQVGINTTTPTATLDVNGTLKVRDTPAATALPGYQVLAINQGSSEVYKMDPLLLMAGGSTSNTTVYAAKKSTTLSVLSVGVFPGGFKALNFKATDRTVGNAALFDDNDGSYIIPSTGVYAVGFAFKYSTGLVASLLSEGGIGIARTRGGTSAIIDSSMFSGLNVLVTGLSFADTRINSLYSFQAGDKINFGTIETGLLNLGALSTSNASIYIYKVSD</sequence>
<feature type="chain" id="PRO_5008620930" description="C1q domain-containing protein" evidence="1">
    <location>
        <begin position="22"/>
        <end position="235"/>
    </location>
</feature>
<dbReference type="AlphaFoldDB" id="A0A1B8ZNU2"/>
<name>A0A1B8ZNU2_9FLAO</name>
<protein>
    <recommendedName>
        <fullName evidence="4">C1q domain-containing protein</fullName>
    </recommendedName>
</protein>
<organism evidence="2 3">
    <name type="scientific">Chryseobacterium arthrosphaerae</name>
    <dbReference type="NCBI Taxonomy" id="651561"/>
    <lineage>
        <taxon>Bacteria</taxon>
        <taxon>Pseudomonadati</taxon>
        <taxon>Bacteroidota</taxon>
        <taxon>Flavobacteriia</taxon>
        <taxon>Flavobacteriales</taxon>
        <taxon>Weeksellaceae</taxon>
        <taxon>Chryseobacterium group</taxon>
        <taxon>Chryseobacterium</taxon>
    </lineage>
</organism>
<evidence type="ECO:0008006" key="4">
    <source>
        <dbReference type="Google" id="ProtNLM"/>
    </source>
</evidence>
<feature type="signal peptide" evidence="1">
    <location>
        <begin position="1"/>
        <end position="21"/>
    </location>
</feature>
<reference evidence="3" key="1">
    <citation type="submission" date="2016-07" db="EMBL/GenBank/DDBJ databases">
        <authorList>
            <person name="Florea S."/>
            <person name="Webb J.S."/>
            <person name="Jaromczyk J."/>
            <person name="Schardl C.L."/>
        </authorList>
    </citation>
    <scope>NUCLEOTIDE SEQUENCE [LARGE SCALE GENOMIC DNA]</scope>
    <source>
        <strain evidence="3">CC-VM-7</strain>
    </source>
</reference>
<dbReference type="Proteomes" id="UP000093432">
    <property type="component" value="Unassembled WGS sequence"/>
</dbReference>
<accession>A0A1B8ZNU2</accession>
<comment type="caution">
    <text evidence="2">The sequence shown here is derived from an EMBL/GenBank/DDBJ whole genome shotgun (WGS) entry which is preliminary data.</text>
</comment>
<dbReference type="OrthoDB" id="1345111at2"/>
<dbReference type="EMBL" id="MAYG01000001">
    <property type="protein sequence ID" value="OCA73261.1"/>
    <property type="molecule type" value="Genomic_DNA"/>
</dbReference>
<keyword evidence="1" id="KW-0732">Signal</keyword>